<keyword evidence="1" id="KW-0812">Transmembrane</keyword>
<keyword evidence="1" id="KW-0472">Membrane</keyword>
<feature type="signal peptide" evidence="2">
    <location>
        <begin position="1"/>
        <end position="19"/>
    </location>
</feature>
<feature type="chain" id="PRO_5040947769" evidence="2">
    <location>
        <begin position="20"/>
        <end position="229"/>
    </location>
</feature>
<protein>
    <submittedName>
        <fullName evidence="3">Unnamed protein product</fullName>
    </submittedName>
</protein>
<evidence type="ECO:0000256" key="2">
    <source>
        <dbReference type="SAM" id="SignalP"/>
    </source>
</evidence>
<keyword evidence="2" id="KW-0732">Signal</keyword>
<evidence type="ECO:0000313" key="4">
    <source>
        <dbReference type="Proteomes" id="UP001165121"/>
    </source>
</evidence>
<comment type="caution">
    <text evidence="3">The sequence shown here is derived from an EMBL/GenBank/DDBJ whole genome shotgun (WGS) entry which is preliminary data.</text>
</comment>
<keyword evidence="1" id="KW-1133">Transmembrane helix</keyword>
<proteinExistence type="predicted"/>
<dbReference type="EMBL" id="BSXT01000409">
    <property type="protein sequence ID" value="GMF26689.1"/>
    <property type="molecule type" value="Genomic_DNA"/>
</dbReference>
<reference evidence="3" key="1">
    <citation type="submission" date="2023-04" db="EMBL/GenBank/DDBJ databases">
        <title>Phytophthora fragariaefolia NBRC 109709.</title>
        <authorList>
            <person name="Ichikawa N."/>
            <person name="Sato H."/>
            <person name="Tonouchi N."/>
        </authorList>
    </citation>
    <scope>NUCLEOTIDE SEQUENCE</scope>
    <source>
        <strain evidence="3">NBRC 109709</strain>
    </source>
</reference>
<evidence type="ECO:0000256" key="1">
    <source>
        <dbReference type="SAM" id="Phobius"/>
    </source>
</evidence>
<dbReference type="OrthoDB" id="75760at2759"/>
<organism evidence="3 4">
    <name type="scientific">Phytophthora fragariaefolia</name>
    <dbReference type="NCBI Taxonomy" id="1490495"/>
    <lineage>
        <taxon>Eukaryota</taxon>
        <taxon>Sar</taxon>
        <taxon>Stramenopiles</taxon>
        <taxon>Oomycota</taxon>
        <taxon>Peronosporomycetes</taxon>
        <taxon>Peronosporales</taxon>
        <taxon>Peronosporaceae</taxon>
        <taxon>Phytophthora</taxon>
    </lineage>
</organism>
<accession>A0A9W6U164</accession>
<dbReference type="Proteomes" id="UP001165121">
    <property type="component" value="Unassembled WGS sequence"/>
</dbReference>
<name>A0A9W6U164_9STRA</name>
<dbReference type="AlphaFoldDB" id="A0A9W6U164"/>
<feature type="transmembrane region" description="Helical" evidence="1">
    <location>
        <begin position="92"/>
        <end position="114"/>
    </location>
</feature>
<gene>
    <name evidence="3" type="ORF">Pfra01_000510900</name>
</gene>
<evidence type="ECO:0000313" key="3">
    <source>
        <dbReference type="EMBL" id="GMF26689.1"/>
    </source>
</evidence>
<keyword evidence="4" id="KW-1185">Reference proteome</keyword>
<sequence>MWRRLLLLSAAVCCVLTEASQSGCDVCADTGDCSRAYRGEQGQFCGHWLDRANDRRPCCCPTDSVCKVSNYACNCGYASGADPYHGGSDLLWLWWFLGSLALLLCCCGFCYMAFMRPKHRGANTAIPVAAPVSDGQLHGASSTTYASAPPEPGCAAATPAYGRYYGQSRGGGMNAGTGAALGGTAGLVGGLLLGEALADHGGYAGDAGGFGGGDAGGFGGGGGDFGGDF</sequence>